<sequence length="203" mass="20355">MLLPVTVPTPSSRTAARRAPLAAAFAVLAVAAVSCSSDTAAQQSPVGGTDGTAIEIRNVSIDAELTGPTPDDVSSAYGNATLTFTALNTSDTTTDTLVTISSPASDSVTVDATDEQRTLEPGTTIAAGQPVENLGDSGAGTDAPFTVSLDLADGELAPGTSITVTLTFEEAGDVTVDAPFDVTEPGQLDDARRPLPPAVTPAP</sequence>
<dbReference type="RefSeq" id="WP_204868604.1">
    <property type="nucleotide sequence ID" value="NZ_JAFBBK010000001.1"/>
</dbReference>
<dbReference type="EMBL" id="JAFBBK010000001">
    <property type="protein sequence ID" value="MBM7415576.1"/>
    <property type="molecule type" value="Genomic_DNA"/>
</dbReference>
<keyword evidence="2" id="KW-0732">Signal</keyword>
<feature type="signal peptide" evidence="2">
    <location>
        <begin position="1"/>
        <end position="31"/>
    </location>
</feature>
<dbReference type="InterPro" id="IPR036182">
    <property type="entry name" value="PCuAC_sf"/>
</dbReference>
<feature type="region of interest" description="Disordered" evidence="1">
    <location>
        <begin position="177"/>
        <end position="203"/>
    </location>
</feature>
<dbReference type="InterPro" id="IPR007410">
    <property type="entry name" value="LpqE-like"/>
</dbReference>
<reference evidence="3 4" key="1">
    <citation type="submission" date="2021-01" db="EMBL/GenBank/DDBJ databases">
        <title>Genomics of switchgrass bacterial isolates.</title>
        <authorList>
            <person name="Shade A."/>
        </authorList>
    </citation>
    <scope>NUCLEOTIDE SEQUENCE [LARGE SCALE GENOMIC DNA]</scope>
    <source>
        <strain evidence="3 4">PvP111</strain>
    </source>
</reference>
<gene>
    <name evidence="3" type="ORF">JOE42_002309</name>
</gene>
<evidence type="ECO:0000256" key="1">
    <source>
        <dbReference type="SAM" id="MobiDB-lite"/>
    </source>
</evidence>
<name>A0ABS2KWC8_9NOCA</name>
<evidence type="ECO:0000256" key="2">
    <source>
        <dbReference type="SAM" id="SignalP"/>
    </source>
</evidence>
<dbReference type="Pfam" id="PF04314">
    <property type="entry name" value="PCuAC"/>
    <property type="match status" value="1"/>
</dbReference>
<comment type="caution">
    <text evidence="3">The sequence shown here is derived from an EMBL/GenBank/DDBJ whole genome shotgun (WGS) entry which is preliminary data.</text>
</comment>
<evidence type="ECO:0000313" key="4">
    <source>
        <dbReference type="Proteomes" id="UP000703038"/>
    </source>
</evidence>
<evidence type="ECO:0000313" key="3">
    <source>
        <dbReference type="EMBL" id="MBM7415576.1"/>
    </source>
</evidence>
<proteinExistence type="predicted"/>
<protein>
    <submittedName>
        <fullName evidence="3">Copper(I)-binding protein</fullName>
    </submittedName>
</protein>
<feature type="compositionally biased region" description="Pro residues" evidence="1">
    <location>
        <begin position="194"/>
        <end position="203"/>
    </location>
</feature>
<accession>A0ABS2KWC8</accession>
<organism evidence="3 4">
    <name type="scientific">Rhodococcoides corynebacterioides</name>
    <dbReference type="NCBI Taxonomy" id="53972"/>
    <lineage>
        <taxon>Bacteria</taxon>
        <taxon>Bacillati</taxon>
        <taxon>Actinomycetota</taxon>
        <taxon>Actinomycetes</taxon>
        <taxon>Mycobacteriales</taxon>
        <taxon>Nocardiaceae</taxon>
        <taxon>Rhodococcoides</taxon>
    </lineage>
</organism>
<dbReference type="Proteomes" id="UP000703038">
    <property type="component" value="Unassembled WGS sequence"/>
</dbReference>
<dbReference type="Gene3D" id="2.60.40.1890">
    <property type="entry name" value="PCu(A)C copper chaperone"/>
    <property type="match status" value="1"/>
</dbReference>
<feature type="chain" id="PRO_5045716767" evidence="2">
    <location>
        <begin position="32"/>
        <end position="203"/>
    </location>
</feature>
<keyword evidence="4" id="KW-1185">Reference proteome</keyword>